<dbReference type="RefSeq" id="WP_077463415.1">
    <property type="nucleotide sequence ID" value="NZ_MLAA01000026.1"/>
</dbReference>
<dbReference type="Gene3D" id="1.10.287.1050">
    <property type="entry name" value="H-NS histone-like proteins"/>
    <property type="match status" value="1"/>
</dbReference>
<dbReference type="Gene3D" id="4.10.430.10">
    <property type="entry name" value="Histone-like protein H-NS, C-terminal domain"/>
    <property type="match status" value="1"/>
</dbReference>
<dbReference type="InterPro" id="IPR001801">
    <property type="entry name" value="Histone_HNS"/>
</dbReference>
<evidence type="ECO:0000256" key="4">
    <source>
        <dbReference type="ARBA" id="ARBA00023125"/>
    </source>
</evidence>
<feature type="compositionally biased region" description="Polar residues" evidence="7">
    <location>
        <begin position="102"/>
        <end position="115"/>
    </location>
</feature>
<dbReference type="InterPro" id="IPR027454">
    <property type="entry name" value="Histone_HNS_N"/>
</dbReference>
<dbReference type="EMBL" id="MLAA01000026">
    <property type="protein sequence ID" value="OOF69523.1"/>
    <property type="molecule type" value="Genomic_DNA"/>
</dbReference>
<comment type="caution">
    <text evidence="9">The sequence shown here is derived from an EMBL/GenBank/DDBJ whole genome shotgun (WGS) entry which is preliminary data.</text>
</comment>
<evidence type="ECO:0000256" key="7">
    <source>
        <dbReference type="SAM" id="MobiDB-lite"/>
    </source>
</evidence>
<dbReference type="PANTHER" id="PTHR38097">
    <property type="match status" value="1"/>
</dbReference>
<dbReference type="PIRSF" id="PIRSF002096">
    <property type="entry name" value="HnS"/>
    <property type="match status" value="1"/>
</dbReference>
<dbReference type="SUPFAM" id="SSF81273">
    <property type="entry name" value="H-NS histone-like proteins"/>
    <property type="match status" value="2"/>
</dbReference>
<feature type="coiled-coil region" evidence="6">
    <location>
        <begin position="23"/>
        <end position="67"/>
    </location>
</feature>
<comment type="similarity">
    <text evidence="2 5">Belongs to the histone-like protein H-NS family.</text>
</comment>
<reference evidence="9 10" key="1">
    <citation type="submission" date="2016-10" db="EMBL/GenBank/DDBJ databases">
        <title>Rodentibacter gen. nov. and new species.</title>
        <authorList>
            <person name="Christensen H."/>
        </authorList>
    </citation>
    <scope>NUCLEOTIDE SEQUENCE [LARGE SCALE GENOMIC DNA]</scope>
    <source>
        <strain evidence="9 10">1998236014</strain>
    </source>
</reference>
<comment type="subcellular location">
    <subcellularLocation>
        <location evidence="1">Cytoplasm</location>
        <location evidence="1">Nucleoid</location>
    </subcellularLocation>
</comment>
<feature type="domain" description="DNA-binding protein H-NS-like C-terminal" evidence="8">
    <location>
        <begin position="89"/>
        <end position="136"/>
    </location>
</feature>
<evidence type="ECO:0000256" key="2">
    <source>
        <dbReference type="ARBA" id="ARBA00010610"/>
    </source>
</evidence>
<protein>
    <recommendedName>
        <fullName evidence="5">DNA-binding protein</fullName>
    </recommendedName>
</protein>
<dbReference type="InterPro" id="IPR054180">
    <property type="entry name" value="H-NS-like_N"/>
</dbReference>
<evidence type="ECO:0000313" key="10">
    <source>
        <dbReference type="Proteomes" id="UP000188820"/>
    </source>
</evidence>
<name>A0ABX3KWI9_9PAST</name>
<dbReference type="Proteomes" id="UP000188820">
    <property type="component" value="Unassembled WGS sequence"/>
</dbReference>
<dbReference type="Pfam" id="PF22470">
    <property type="entry name" value="Histone_HNS_N"/>
    <property type="match status" value="1"/>
</dbReference>
<proteinExistence type="inferred from homology"/>
<sequence length="136" mass="15504">MSELIKGLTNLRSLRAAIRELSLEQAESALEKLQLVVNEKRAEISELQKAEQERRQRIEKYRELMIKEGLTAADLADILAPNELKQKNRGKRQPRPAKYQYTDENGNVKTWTGQGRTPRAMQAALDAGKPLSDFEI</sequence>
<evidence type="ECO:0000256" key="5">
    <source>
        <dbReference type="PIRNR" id="PIRNR002096"/>
    </source>
</evidence>
<dbReference type="InterPro" id="IPR027444">
    <property type="entry name" value="H-NS_C_dom"/>
</dbReference>
<accession>A0ABX3KWI9</accession>
<evidence type="ECO:0000256" key="1">
    <source>
        <dbReference type="ARBA" id="ARBA00004453"/>
    </source>
</evidence>
<dbReference type="InterPro" id="IPR037150">
    <property type="entry name" value="H-NS_C_dom_sf"/>
</dbReference>
<keyword evidence="4 5" id="KW-0238">DNA-binding</keyword>
<organism evidence="9 10">
    <name type="scientific">Rodentibacter caecimuris</name>
    <dbReference type="NCBI Taxonomy" id="1796644"/>
    <lineage>
        <taxon>Bacteria</taxon>
        <taxon>Pseudomonadati</taxon>
        <taxon>Pseudomonadota</taxon>
        <taxon>Gammaproteobacteria</taxon>
        <taxon>Pasteurellales</taxon>
        <taxon>Pasteurellaceae</taxon>
        <taxon>Rodentibacter</taxon>
    </lineage>
</organism>
<gene>
    <name evidence="9" type="ORF">BKG89_06735</name>
</gene>
<evidence type="ECO:0000256" key="3">
    <source>
        <dbReference type="ARBA" id="ARBA00022490"/>
    </source>
</evidence>
<evidence type="ECO:0000313" key="9">
    <source>
        <dbReference type="EMBL" id="OOF69523.1"/>
    </source>
</evidence>
<keyword evidence="3" id="KW-0963">Cytoplasm</keyword>
<evidence type="ECO:0000256" key="6">
    <source>
        <dbReference type="SAM" id="Coils"/>
    </source>
</evidence>
<feature type="region of interest" description="Disordered" evidence="7">
    <location>
        <begin position="84"/>
        <end position="136"/>
    </location>
</feature>
<evidence type="ECO:0000259" key="8">
    <source>
        <dbReference type="SMART" id="SM00528"/>
    </source>
</evidence>
<dbReference type="PANTHER" id="PTHR38097:SF2">
    <property type="entry name" value="DNA-BINDING PROTEIN STPA"/>
    <property type="match status" value="1"/>
</dbReference>
<dbReference type="SMART" id="SM00528">
    <property type="entry name" value="HNS"/>
    <property type="match status" value="1"/>
</dbReference>
<keyword evidence="10" id="KW-1185">Reference proteome</keyword>
<dbReference type="Pfam" id="PF00816">
    <property type="entry name" value="Histone_HNS"/>
    <property type="match status" value="1"/>
</dbReference>
<keyword evidence="6" id="KW-0175">Coiled coil</keyword>